<evidence type="ECO:0000256" key="6">
    <source>
        <dbReference type="ARBA" id="ARBA00022771"/>
    </source>
</evidence>
<keyword evidence="6 10" id="KW-0863">Zinc-finger</keyword>
<keyword evidence="9" id="KW-0539">Nucleus</keyword>
<evidence type="ECO:0000313" key="18">
    <source>
        <dbReference type="Proteomes" id="UP000663852"/>
    </source>
</evidence>
<dbReference type="PROSITE" id="PS51466">
    <property type="entry name" value="PINIT"/>
    <property type="match status" value="1"/>
</dbReference>
<evidence type="ECO:0000256" key="7">
    <source>
        <dbReference type="ARBA" id="ARBA00022786"/>
    </source>
</evidence>
<feature type="region of interest" description="Disordered" evidence="11">
    <location>
        <begin position="66"/>
        <end position="99"/>
    </location>
</feature>
<comment type="subcellular location">
    <subcellularLocation>
        <location evidence="1">Nucleus</location>
    </subcellularLocation>
</comment>
<feature type="compositionally biased region" description="Low complexity" evidence="11">
    <location>
        <begin position="460"/>
        <end position="475"/>
    </location>
</feature>
<dbReference type="InterPro" id="IPR038654">
    <property type="entry name" value="PINIT_sf"/>
</dbReference>
<evidence type="ECO:0000256" key="11">
    <source>
        <dbReference type="SAM" id="MobiDB-lite"/>
    </source>
</evidence>
<dbReference type="Proteomes" id="UP000663852">
    <property type="component" value="Unassembled WGS sequence"/>
</dbReference>
<dbReference type="SUPFAM" id="SSF68906">
    <property type="entry name" value="SAP domain"/>
    <property type="match status" value="1"/>
</dbReference>
<evidence type="ECO:0000259" key="12">
    <source>
        <dbReference type="PROSITE" id="PS50800"/>
    </source>
</evidence>
<proteinExistence type="inferred from homology"/>
<accession>A0A814UXI4</accession>
<dbReference type="Gene3D" id="3.30.40.10">
    <property type="entry name" value="Zinc/RING finger domain, C3HC4 (zinc finger)"/>
    <property type="match status" value="1"/>
</dbReference>
<dbReference type="GO" id="GO:0000785">
    <property type="term" value="C:chromatin"/>
    <property type="evidence" value="ECO:0007669"/>
    <property type="project" value="TreeGrafter"/>
</dbReference>
<evidence type="ECO:0000259" key="13">
    <source>
        <dbReference type="PROSITE" id="PS51044"/>
    </source>
</evidence>
<evidence type="ECO:0000256" key="5">
    <source>
        <dbReference type="ARBA" id="ARBA00022723"/>
    </source>
</evidence>
<dbReference type="PANTHER" id="PTHR10782">
    <property type="entry name" value="ZINC FINGER MIZ DOMAIN-CONTAINING PROTEIN"/>
    <property type="match status" value="1"/>
</dbReference>
<dbReference type="PROSITE" id="PS50800">
    <property type="entry name" value="SAP"/>
    <property type="match status" value="1"/>
</dbReference>
<dbReference type="OrthoDB" id="10263264at2759"/>
<evidence type="ECO:0000256" key="9">
    <source>
        <dbReference type="ARBA" id="ARBA00023242"/>
    </source>
</evidence>
<keyword evidence="7" id="KW-0833">Ubl conjugation pathway</keyword>
<dbReference type="InterPro" id="IPR023321">
    <property type="entry name" value="PINIT"/>
</dbReference>
<dbReference type="GO" id="GO:0008270">
    <property type="term" value="F:zinc ion binding"/>
    <property type="evidence" value="ECO:0007669"/>
    <property type="project" value="UniProtKB-KW"/>
</dbReference>
<organism evidence="16 18">
    <name type="scientific">Adineta ricciae</name>
    <name type="common">Rotifer</name>
    <dbReference type="NCBI Taxonomy" id="249248"/>
    <lineage>
        <taxon>Eukaryota</taxon>
        <taxon>Metazoa</taxon>
        <taxon>Spiralia</taxon>
        <taxon>Gnathifera</taxon>
        <taxon>Rotifera</taxon>
        <taxon>Eurotatoria</taxon>
        <taxon>Bdelloidea</taxon>
        <taxon>Adinetida</taxon>
        <taxon>Adinetidae</taxon>
        <taxon>Adineta</taxon>
    </lineage>
</organism>
<evidence type="ECO:0000256" key="1">
    <source>
        <dbReference type="ARBA" id="ARBA00004123"/>
    </source>
</evidence>
<dbReference type="EMBL" id="CAJNOJ010000136">
    <property type="protein sequence ID" value="CAF1180145.1"/>
    <property type="molecule type" value="Genomic_DNA"/>
</dbReference>
<reference evidence="16" key="1">
    <citation type="submission" date="2021-02" db="EMBL/GenBank/DDBJ databases">
        <authorList>
            <person name="Nowell W R."/>
        </authorList>
    </citation>
    <scope>NUCLEOTIDE SEQUENCE</scope>
</reference>
<dbReference type="AlphaFoldDB" id="A0A814UXI4"/>
<feature type="compositionally biased region" description="Low complexity" evidence="11">
    <location>
        <begin position="506"/>
        <end position="527"/>
    </location>
</feature>
<sequence>MSSSSSSPSKSNALETIKTYRVSELQALLHFADLSRQGQKRDLLQRCKILISSNFTPQLANKIQQINNTRTRSSRSNHVSSSTSSSSRHQPIVLPKTPPIEVLPQPNHIQFTSLPFFEKMRTIECANMPIDWHTFTPIRFVLNETDIDLIRKNTAKVFLRIAPTVVSERHNDILPPYLFVQCNNQPVINNNVSKQVGSQAHSISFPTDLTDKIILKANASNTLTFVWLQSPTTMSFKNLPRSYTLAIHLVHCVSMNTIFDLIVKREPFINKTDHDSDIEIEDLGLMTTRHRVSLICPISQALIVVPAKSAHCSHPTCFDLKSFLQMNQRRLQWTCPLCKKSASYDSLRVDAHLHNVLANVPPHCSTVEIDSAAGCQYILDSVKQEKFDVIAPTHAQINPEDAEVYNSSTRSRRQSAESDCIVLSSGSESEDETNDSSPIVSPTHQQNGEINKLSDTPDQSSHSTNSIPSPSISNTDDVNYWDDVAQITYELSPNRTDENCNRKRSNSSSSSVLSSASLSSSTASASSKSHDDRHRRKRNKQSSTSKTQTADIEIITLSSSDSSNDDDQLT</sequence>
<dbReference type="CDD" id="cd16650">
    <property type="entry name" value="SP-RING_PIAS-like"/>
    <property type="match status" value="1"/>
</dbReference>
<feature type="compositionally biased region" description="Polar residues" evidence="11">
    <location>
        <begin position="435"/>
        <end position="459"/>
    </location>
</feature>
<evidence type="ECO:0000256" key="4">
    <source>
        <dbReference type="ARBA" id="ARBA00022679"/>
    </source>
</evidence>
<dbReference type="GO" id="GO:0005634">
    <property type="term" value="C:nucleus"/>
    <property type="evidence" value="ECO:0007669"/>
    <property type="project" value="UniProtKB-SubCell"/>
</dbReference>
<feature type="domain" description="SAP" evidence="12">
    <location>
        <begin position="17"/>
        <end position="51"/>
    </location>
</feature>
<comment type="similarity">
    <text evidence="3">Belongs to the PIAS family.</text>
</comment>
<dbReference type="InterPro" id="IPR003034">
    <property type="entry name" value="SAP_dom"/>
</dbReference>
<evidence type="ECO:0000256" key="2">
    <source>
        <dbReference type="ARBA" id="ARBA00004718"/>
    </source>
</evidence>
<evidence type="ECO:0000256" key="8">
    <source>
        <dbReference type="ARBA" id="ARBA00022833"/>
    </source>
</evidence>
<evidence type="ECO:0000256" key="3">
    <source>
        <dbReference type="ARBA" id="ARBA00005383"/>
    </source>
</evidence>
<evidence type="ECO:0000313" key="15">
    <source>
        <dbReference type="EMBL" id="CAF1009497.1"/>
    </source>
</evidence>
<evidence type="ECO:0000259" key="14">
    <source>
        <dbReference type="PROSITE" id="PS51466"/>
    </source>
</evidence>
<feature type="compositionally biased region" description="Low complexity" evidence="11">
    <location>
        <begin position="67"/>
        <end position="88"/>
    </location>
</feature>
<dbReference type="InterPro" id="IPR036361">
    <property type="entry name" value="SAP_dom_sf"/>
</dbReference>
<dbReference type="PANTHER" id="PTHR10782:SF4">
    <property type="entry name" value="TONALLI, ISOFORM E"/>
    <property type="match status" value="1"/>
</dbReference>
<dbReference type="Gene3D" id="2.60.120.780">
    <property type="entry name" value="PINIT domain"/>
    <property type="match status" value="1"/>
</dbReference>
<gene>
    <name evidence="16" type="ORF">EDS130_LOCUS24193</name>
    <name evidence="15" type="ORF">XAT740_LOCUS13643</name>
</gene>
<dbReference type="Pfam" id="PF02891">
    <property type="entry name" value="zf-MIZ"/>
    <property type="match status" value="1"/>
</dbReference>
<feature type="region of interest" description="Disordered" evidence="11">
    <location>
        <begin position="402"/>
        <end position="478"/>
    </location>
</feature>
<protein>
    <submittedName>
        <fullName evidence="16">Uncharacterized protein</fullName>
    </submittedName>
</protein>
<dbReference type="Pfam" id="PF14324">
    <property type="entry name" value="PINIT"/>
    <property type="match status" value="1"/>
</dbReference>
<comment type="pathway">
    <text evidence="2">Protein modification; protein sumoylation.</text>
</comment>
<dbReference type="Proteomes" id="UP000663828">
    <property type="component" value="Unassembled WGS sequence"/>
</dbReference>
<feature type="region of interest" description="Disordered" evidence="11">
    <location>
        <begin position="492"/>
        <end position="570"/>
    </location>
</feature>
<keyword evidence="17" id="KW-1185">Reference proteome</keyword>
<dbReference type="PROSITE" id="PS51044">
    <property type="entry name" value="ZF_SP_RING"/>
    <property type="match status" value="1"/>
</dbReference>
<keyword evidence="5" id="KW-0479">Metal-binding</keyword>
<feature type="compositionally biased region" description="Polar residues" evidence="11">
    <location>
        <begin position="541"/>
        <end position="550"/>
    </location>
</feature>
<dbReference type="Gene3D" id="1.10.720.30">
    <property type="entry name" value="SAP domain"/>
    <property type="match status" value="1"/>
</dbReference>
<evidence type="ECO:0000256" key="10">
    <source>
        <dbReference type="PROSITE-ProRule" id="PRU00452"/>
    </source>
</evidence>
<keyword evidence="8" id="KW-0862">Zinc</keyword>
<keyword evidence="4" id="KW-0808">Transferase</keyword>
<name>A0A814UXI4_ADIRI</name>
<evidence type="ECO:0000313" key="16">
    <source>
        <dbReference type="EMBL" id="CAF1180145.1"/>
    </source>
</evidence>
<feature type="domain" description="PINIT" evidence="14">
    <location>
        <begin position="84"/>
        <end position="253"/>
    </location>
</feature>
<dbReference type="UniPathway" id="UPA00886"/>
<comment type="caution">
    <text evidence="16">The sequence shown here is derived from an EMBL/GenBank/DDBJ whole genome shotgun (WGS) entry which is preliminary data.</text>
</comment>
<dbReference type="InterPro" id="IPR013083">
    <property type="entry name" value="Znf_RING/FYVE/PHD"/>
</dbReference>
<dbReference type="InterPro" id="IPR004181">
    <property type="entry name" value="Znf_MIZ"/>
</dbReference>
<feature type="domain" description="SP-RING-type" evidence="13">
    <location>
        <begin position="281"/>
        <end position="362"/>
    </location>
</feature>
<evidence type="ECO:0000313" key="17">
    <source>
        <dbReference type="Proteomes" id="UP000663828"/>
    </source>
</evidence>
<dbReference type="EMBL" id="CAJNOR010000796">
    <property type="protein sequence ID" value="CAF1009497.1"/>
    <property type="molecule type" value="Genomic_DNA"/>
</dbReference>
<dbReference type="SUPFAM" id="SSF57850">
    <property type="entry name" value="RING/U-box"/>
    <property type="match status" value="1"/>
</dbReference>
<dbReference type="GO" id="GO:0016925">
    <property type="term" value="P:protein sumoylation"/>
    <property type="evidence" value="ECO:0007669"/>
    <property type="project" value="UniProtKB-UniPathway"/>
</dbReference>
<dbReference type="GO" id="GO:0061665">
    <property type="term" value="F:SUMO ligase activity"/>
    <property type="evidence" value="ECO:0007669"/>
    <property type="project" value="TreeGrafter"/>
</dbReference>